<evidence type="ECO:0000256" key="3">
    <source>
        <dbReference type="ARBA" id="ARBA00022729"/>
    </source>
</evidence>
<keyword evidence="3 8" id="KW-0732">Signal</keyword>
<dbReference type="EMBL" id="CP059735">
    <property type="protein sequence ID" value="WDD96614.1"/>
    <property type="molecule type" value="Genomic_DNA"/>
</dbReference>
<keyword evidence="4 8" id="KW-0472">Membrane</keyword>
<comment type="similarity">
    <text evidence="2 8">Belongs to the YscJ lipoprotein family.</text>
</comment>
<evidence type="ECO:0000256" key="7">
    <source>
        <dbReference type="ARBA" id="ARBA00023288"/>
    </source>
</evidence>
<accession>A0AAE9YLM2</accession>
<organism evidence="10 11">
    <name type="scientific">Thalassomonas actiniarum</name>
    <dbReference type="NCBI Taxonomy" id="485447"/>
    <lineage>
        <taxon>Bacteria</taxon>
        <taxon>Pseudomonadati</taxon>
        <taxon>Pseudomonadota</taxon>
        <taxon>Gammaproteobacteria</taxon>
        <taxon>Alteromonadales</taxon>
        <taxon>Colwelliaceae</taxon>
        <taxon>Thalassomonas</taxon>
    </lineage>
</organism>
<dbReference type="PANTHER" id="PTHR30046:SF2">
    <property type="entry name" value="YOP PROTEINS TRANSLOCATION LIPOPROTEIN J"/>
    <property type="match status" value="1"/>
</dbReference>
<reference evidence="10 11" key="1">
    <citation type="journal article" date="2015" name="Genome Announc.">
        <title>Draft Genome Sequences of Marine Isolates of Thalassomonas viridans and Thalassomonas actiniarum.</title>
        <authorList>
            <person name="Olonade I."/>
            <person name="van Zyl L.J."/>
            <person name="Trindade M."/>
        </authorList>
    </citation>
    <scope>NUCLEOTIDE SEQUENCE [LARGE SCALE GENOMIC DNA]</scope>
    <source>
        <strain evidence="10 11">A5K-106</strain>
    </source>
</reference>
<evidence type="ECO:0000256" key="1">
    <source>
        <dbReference type="ARBA" id="ARBA00004459"/>
    </source>
</evidence>
<evidence type="ECO:0000313" key="11">
    <source>
        <dbReference type="Proteomes" id="UP000032568"/>
    </source>
</evidence>
<dbReference type="KEGG" id="tact:SG35_014620"/>
<dbReference type="InterPro" id="IPR003282">
    <property type="entry name" value="T3SS_SctJ"/>
</dbReference>
<feature type="signal peptide" evidence="8">
    <location>
        <begin position="1"/>
        <end position="21"/>
    </location>
</feature>
<dbReference type="GO" id="GO:0009306">
    <property type="term" value="P:protein secretion"/>
    <property type="evidence" value="ECO:0007669"/>
    <property type="project" value="InterPro"/>
</dbReference>
<dbReference type="InterPro" id="IPR006182">
    <property type="entry name" value="FliF_N_dom"/>
</dbReference>
<evidence type="ECO:0000256" key="2">
    <source>
        <dbReference type="ARBA" id="ARBA00009509"/>
    </source>
</evidence>
<dbReference type="InterPro" id="IPR045851">
    <property type="entry name" value="AMP-bd_C_sf"/>
</dbReference>
<sequence length="262" mass="28578">MNKLIKCLLVFTLLLSLTACKSVLYSNLSEKEANKMLAILLEANIAAQKTDVKDEMVSLLVEDGQMSRAIELLKRAGLPGRKFADIVDVFPEDGLISTPTAERARFMFALSQGISHTLSQIDGVIDARVHVVIPKESSKRSKKQDPSTASVFIKHLSDVALDNSIPQIKLLVSSSVEGLEYDNVNVVLFPTAEASSSAGQVALEQVLSVNVAQSSVSRFWQITLTLLLLLTASVAFNLYTWFKQHKDQQAQKSTALTAATAE</sequence>
<feature type="chain" id="PRO_5041768036" description="Lipoprotein" evidence="8">
    <location>
        <begin position="22"/>
        <end position="262"/>
    </location>
</feature>
<keyword evidence="11" id="KW-1185">Reference proteome</keyword>
<dbReference type="Pfam" id="PF01514">
    <property type="entry name" value="YscJ_FliF"/>
    <property type="match status" value="1"/>
</dbReference>
<keyword evidence="8" id="KW-1133">Transmembrane helix</keyword>
<evidence type="ECO:0000259" key="9">
    <source>
        <dbReference type="Pfam" id="PF01514"/>
    </source>
</evidence>
<dbReference type="AlphaFoldDB" id="A0AAE9YLM2"/>
<keyword evidence="5 8" id="KW-0564">Palmitate</keyword>
<protein>
    <recommendedName>
        <fullName evidence="8">Lipoprotein</fullName>
    </recommendedName>
</protein>
<evidence type="ECO:0000256" key="4">
    <source>
        <dbReference type="ARBA" id="ARBA00023136"/>
    </source>
</evidence>
<comment type="subcellular location">
    <subcellularLocation>
        <location evidence="1">Cell outer membrane</location>
        <topology evidence="1">Lipid-anchor</topology>
    </subcellularLocation>
</comment>
<dbReference type="PANTHER" id="PTHR30046">
    <property type="entry name" value="FLAGELLAR M-RING PROTEIN"/>
    <property type="match status" value="1"/>
</dbReference>
<dbReference type="PROSITE" id="PS51257">
    <property type="entry name" value="PROKAR_LIPOPROTEIN"/>
    <property type="match status" value="1"/>
</dbReference>
<dbReference type="GO" id="GO:0009279">
    <property type="term" value="C:cell outer membrane"/>
    <property type="evidence" value="ECO:0007669"/>
    <property type="project" value="UniProtKB-SubCell"/>
</dbReference>
<dbReference type="Gene3D" id="3.30.300.30">
    <property type="match status" value="1"/>
</dbReference>
<evidence type="ECO:0000256" key="5">
    <source>
        <dbReference type="ARBA" id="ARBA00023139"/>
    </source>
</evidence>
<keyword evidence="6 8" id="KW-0998">Cell outer membrane</keyword>
<keyword evidence="7 8" id="KW-0449">Lipoprotein</keyword>
<dbReference type="RefSeq" id="WP_044834559.1">
    <property type="nucleotide sequence ID" value="NZ_CP059735.1"/>
</dbReference>
<dbReference type="NCBIfam" id="TIGR02544">
    <property type="entry name" value="III_secr_YscJ"/>
    <property type="match status" value="1"/>
</dbReference>
<gene>
    <name evidence="10" type="primary">sctJ</name>
    <name evidence="10" type="ORF">SG35_014620</name>
</gene>
<reference evidence="10 11" key="2">
    <citation type="journal article" date="2022" name="Mar. Drugs">
        <title>Bioassay-Guided Fractionation Leads to the Detection of Cholic Acid Generated by the Rare Thalassomonas sp.</title>
        <authorList>
            <person name="Pheiffer F."/>
            <person name="Schneider Y.K."/>
            <person name="Hansen E.H."/>
            <person name="Andersen J.H."/>
            <person name="Isaksson J."/>
            <person name="Busche T."/>
            <person name="R C."/>
            <person name="Kalinowski J."/>
            <person name="Zyl L.V."/>
            <person name="Trindade M."/>
        </authorList>
    </citation>
    <scope>NUCLEOTIDE SEQUENCE [LARGE SCALE GENOMIC DNA]</scope>
    <source>
        <strain evidence="10 11">A5K-106</strain>
    </source>
</reference>
<dbReference type="Proteomes" id="UP000032568">
    <property type="component" value="Chromosome"/>
</dbReference>
<dbReference type="PRINTS" id="PR01338">
    <property type="entry name" value="TYPE3OMKPROT"/>
</dbReference>
<feature type="transmembrane region" description="Helical" evidence="8">
    <location>
        <begin position="219"/>
        <end position="242"/>
    </location>
</feature>
<evidence type="ECO:0000256" key="6">
    <source>
        <dbReference type="ARBA" id="ARBA00023237"/>
    </source>
</evidence>
<keyword evidence="8" id="KW-0812">Transmembrane</keyword>
<evidence type="ECO:0000256" key="8">
    <source>
        <dbReference type="RuleBase" id="RU364102"/>
    </source>
</evidence>
<dbReference type="Gene3D" id="3.30.70.1530">
    <property type="entry name" value="Hypothetical protein rpa1041"/>
    <property type="match status" value="1"/>
</dbReference>
<proteinExistence type="inferred from homology"/>
<dbReference type="InterPro" id="IPR043427">
    <property type="entry name" value="YscJ/FliF"/>
</dbReference>
<name>A0AAE9YLM2_9GAMM</name>
<evidence type="ECO:0000313" key="10">
    <source>
        <dbReference type="EMBL" id="WDD96614.1"/>
    </source>
</evidence>
<feature type="domain" description="Flagellar M-ring N-terminal" evidence="9">
    <location>
        <begin position="22"/>
        <end position="187"/>
    </location>
</feature>